<name>A0A0R3R1L2_9BILA</name>
<keyword evidence="2" id="KW-1185">Reference proteome</keyword>
<dbReference type="Proteomes" id="UP000280834">
    <property type="component" value="Unassembled WGS sequence"/>
</dbReference>
<evidence type="ECO:0000313" key="3">
    <source>
        <dbReference type="WBParaSite" id="BTMF_0001389901-mRNA-1"/>
    </source>
</evidence>
<dbReference type="WBParaSite" id="BTMF_0001389901-mRNA-1">
    <property type="protein sequence ID" value="BTMF_0001389901-mRNA-1"/>
    <property type="gene ID" value="BTMF_0001389901"/>
</dbReference>
<gene>
    <name evidence="1" type="ORF">BTMF_LOCUS11898</name>
</gene>
<protein>
    <submittedName>
        <fullName evidence="3">Tyrosine--tRNA ligase</fullName>
    </submittedName>
</protein>
<evidence type="ECO:0000313" key="2">
    <source>
        <dbReference type="Proteomes" id="UP000280834"/>
    </source>
</evidence>
<organism evidence="3">
    <name type="scientific">Brugia timori</name>
    <dbReference type="NCBI Taxonomy" id="42155"/>
    <lineage>
        <taxon>Eukaryota</taxon>
        <taxon>Metazoa</taxon>
        <taxon>Ecdysozoa</taxon>
        <taxon>Nematoda</taxon>
        <taxon>Chromadorea</taxon>
        <taxon>Rhabditida</taxon>
        <taxon>Spirurina</taxon>
        <taxon>Spiruromorpha</taxon>
        <taxon>Filarioidea</taxon>
        <taxon>Onchocercidae</taxon>
        <taxon>Brugia</taxon>
    </lineage>
</organism>
<dbReference type="AlphaFoldDB" id="A0A0R3R1L2"/>
<evidence type="ECO:0000313" key="1">
    <source>
        <dbReference type="EMBL" id="VDO40698.1"/>
    </source>
</evidence>
<dbReference type="STRING" id="42155.A0A0R3R1L2"/>
<reference evidence="3" key="1">
    <citation type="submission" date="2017-02" db="UniProtKB">
        <authorList>
            <consortium name="WormBaseParasite"/>
        </authorList>
    </citation>
    <scope>IDENTIFICATION</scope>
</reference>
<accession>A0A0R3R1L2</accession>
<dbReference type="EMBL" id="UZAG01018695">
    <property type="protein sequence ID" value="VDO40698.1"/>
    <property type="molecule type" value="Genomic_DNA"/>
</dbReference>
<sequence length="84" mass="9628">MSHFLGGCDQLINVGTEVLRTLDMHVGHFLVVSHFQDVTMNVKNNLNIVERLQKQYASIELTERTAIEHNLYDDVFLKETQGLV</sequence>
<proteinExistence type="predicted"/>
<reference evidence="1 2" key="2">
    <citation type="submission" date="2018-11" db="EMBL/GenBank/DDBJ databases">
        <authorList>
            <consortium name="Pathogen Informatics"/>
        </authorList>
    </citation>
    <scope>NUCLEOTIDE SEQUENCE [LARGE SCALE GENOMIC DNA]</scope>
</reference>